<proteinExistence type="predicted"/>
<comment type="caution">
    <text evidence="2">The sequence shown here is derived from an EMBL/GenBank/DDBJ whole genome shotgun (WGS) entry which is preliminary data.</text>
</comment>
<evidence type="ECO:0008006" key="4">
    <source>
        <dbReference type="Google" id="ProtNLM"/>
    </source>
</evidence>
<dbReference type="EMBL" id="PDXD01000115">
    <property type="protein sequence ID" value="RYN61305.1"/>
    <property type="molecule type" value="Genomic_DNA"/>
</dbReference>
<sequence length="189" mass="22213">MAGRKRAASPSGGASAAKKTKKKKKLLVTLHVVYRSGVFPFLRLPAEVRNMIYHYVFYGTYHTHINCPLSEAEKLQRDHTSKSSMNSPNLSLVYVSRQLHYETSLLPYMLTTFYFHGHGYFQPTFRDLKTFLQRRSKIQIKALSKLVAHRYGYTMKLTEKSGNGRYWMNYLGYSRPSEWYLIKKQRLKW</sequence>
<feature type="region of interest" description="Disordered" evidence="1">
    <location>
        <begin position="1"/>
        <end position="20"/>
    </location>
</feature>
<evidence type="ECO:0000256" key="1">
    <source>
        <dbReference type="SAM" id="MobiDB-lite"/>
    </source>
</evidence>
<dbReference type="InterPro" id="IPR038883">
    <property type="entry name" value="AN11006-like"/>
</dbReference>
<dbReference type="PANTHER" id="PTHR42085:SF1">
    <property type="entry name" value="F-BOX DOMAIN-CONTAINING PROTEIN"/>
    <property type="match status" value="1"/>
</dbReference>
<dbReference type="AlphaFoldDB" id="A0A4Q4MW78"/>
<feature type="compositionally biased region" description="Low complexity" evidence="1">
    <location>
        <begin position="8"/>
        <end position="17"/>
    </location>
</feature>
<dbReference type="PANTHER" id="PTHR42085">
    <property type="entry name" value="F-BOX DOMAIN-CONTAINING PROTEIN"/>
    <property type="match status" value="1"/>
</dbReference>
<gene>
    <name evidence="2" type="ORF">AA0117_g13019</name>
</gene>
<evidence type="ECO:0000313" key="3">
    <source>
        <dbReference type="Proteomes" id="UP000291422"/>
    </source>
</evidence>
<protein>
    <recommendedName>
        <fullName evidence="4">F-box domain-containing protein</fullName>
    </recommendedName>
</protein>
<name>A0A4Q4MW78_ALTAL</name>
<accession>A0A4Q4MW78</accession>
<dbReference type="VEuPathDB" id="FungiDB:CC77DRAFT_1049561"/>
<dbReference type="Proteomes" id="UP000291422">
    <property type="component" value="Unassembled WGS sequence"/>
</dbReference>
<organism evidence="2 3">
    <name type="scientific">Alternaria alternata</name>
    <name type="common">Alternaria rot fungus</name>
    <name type="synonym">Torula alternata</name>
    <dbReference type="NCBI Taxonomy" id="5599"/>
    <lineage>
        <taxon>Eukaryota</taxon>
        <taxon>Fungi</taxon>
        <taxon>Dikarya</taxon>
        <taxon>Ascomycota</taxon>
        <taxon>Pezizomycotina</taxon>
        <taxon>Dothideomycetes</taxon>
        <taxon>Pleosporomycetidae</taxon>
        <taxon>Pleosporales</taxon>
        <taxon>Pleosporineae</taxon>
        <taxon>Pleosporaceae</taxon>
        <taxon>Alternaria</taxon>
        <taxon>Alternaria sect. Alternaria</taxon>
        <taxon>Alternaria alternata complex</taxon>
    </lineage>
</organism>
<reference evidence="3" key="1">
    <citation type="journal article" date="2019" name="bioRxiv">
        <title>Genomics, evolutionary history and diagnostics of the Alternaria alternata species group including apple and Asian pear pathotypes.</title>
        <authorList>
            <person name="Armitage A.D."/>
            <person name="Cockerton H.M."/>
            <person name="Sreenivasaprasad S."/>
            <person name="Woodhall J.W."/>
            <person name="Lane C.R."/>
            <person name="Harrison R.J."/>
            <person name="Clarkson J.P."/>
        </authorList>
    </citation>
    <scope>NUCLEOTIDE SEQUENCE [LARGE SCALE GENOMIC DNA]</scope>
    <source>
        <strain evidence="3">FERA 1177</strain>
    </source>
</reference>
<evidence type="ECO:0000313" key="2">
    <source>
        <dbReference type="EMBL" id="RYN61305.1"/>
    </source>
</evidence>